<dbReference type="Gene3D" id="3.30.530.20">
    <property type="match status" value="1"/>
</dbReference>
<proteinExistence type="predicted"/>
<dbReference type="Proteomes" id="UP001419910">
    <property type="component" value="Unassembled WGS sequence"/>
</dbReference>
<dbReference type="SUPFAM" id="SSF55961">
    <property type="entry name" value="Bet v1-like"/>
    <property type="match status" value="1"/>
</dbReference>
<evidence type="ECO:0000313" key="2">
    <source>
        <dbReference type="Proteomes" id="UP001419910"/>
    </source>
</evidence>
<accession>A0ABU9Y9H6</accession>
<evidence type="ECO:0000313" key="1">
    <source>
        <dbReference type="EMBL" id="MEN2792421.1"/>
    </source>
</evidence>
<organism evidence="1 2">
    <name type="scientific">Sphingomonas oligophenolica</name>
    <dbReference type="NCBI Taxonomy" id="301154"/>
    <lineage>
        <taxon>Bacteria</taxon>
        <taxon>Pseudomonadati</taxon>
        <taxon>Pseudomonadota</taxon>
        <taxon>Alphaproteobacteria</taxon>
        <taxon>Sphingomonadales</taxon>
        <taxon>Sphingomonadaceae</taxon>
        <taxon>Sphingomonas</taxon>
    </lineage>
</organism>
<dbReference type="InterPro" id="IPR019587">
    <property type="entry name" value="Polyketide_cyclase/dehydratase"/>
</dbReference>
<dbReference type="Pfam" id="PF10604">
    <property type="entry name" value="Polyketide_cyc2"/>
    <property type="match status" value="1"/>
</dbReference>
<dbReference type="InterPro" id="IPR023393">
    <property type="entry name" value="START-like_dom_sf"/>
</dbReference>
<comment type="caution">
    <text evidence="1">The sequence shown here is derived from an EMBL/GenBank/DDBJ whole genome shotgun (WGS) entry which is preliminary data.</text>
</comment>
<dbReference type="RefSeq" id="WP_343892013.1">
    <property type="nucleotide sequence ID" value="NZ_BAAAEH010000049.1"/>
</dbReference>
<dbReference type="EMBL" id="JBDIME010000028">
    <property type="protein sequence ID" value="MEN2792421.1"/>
    <property type="molecule type" value="Genomic_DNA"/>
</dbReference>
<keyword evidence="2" id="KW-1185">Reference proteome</keyword>
<name>A0ABU9Y9H6_9SPHN</name>
<protein>
    <submittedName>
        <fullName evidence="1">SRPBCC family protein</fullName>
    </submittedName>
</protein>
<sequence>MDDAIRWPRGFEPAVSPVHVINRIDTATPPDIVWARLVHANGWPTIYANASHVKVEGGGDLFAGARFTWKTFGIALESEVKEFVPETRIAWLATGIGVQAYHAWLITPTASGCTILTEETQHGLVARSGRLIFPNRMERWHQKWLEALAA</sequence>
<reference evidence="1 2" key="1">
    <citation type="submission" date="2024-05" db="EMBL/GenBank/DDBJ databases">
        <authorList>
            <person name="Liu Q."/>
            <person name="Xin Y.-H."/>
        </authorList>
    </citation>
    <scope>NUCLEOTIDE SEQUENCE [LARGE SCALE GENOMIC DNA]</scope>
    <source>
        <strain evidence="1 2">CGMCC 1.10181</strain>
    </source>
</reference>
<gene>
    <name evidence="1" type="ORF">ABC974_22515</name>
</gene>